<sequence length="395" mass="40345">MRAQSPTRRFVSRLSRRAALVGLMALAACGPINLGGMSGTPRVDPNAPVVVALLVPGGSTTQGNDILATNLENAARMAVADLSGVQIDLRVYATQGDPAVAAQVAQQAASDGARIILGPVHGAEAAAVGTAVSGTGLSVLSFSNNPAIAGNNVFVLGLTPDNAARRVLDYAAAQGRGRVMIIGERTTAGELMLAAVNRAAAGSGSQIVATETYDFSQQGIVNALPTLASTARSSGAESLLFTADSAGALPILAQLLPDNRISGPQFQFMGVTQWNVPAATLQLRGLQEGWFTLPDPTVTQQFEARYQAAYGSTPHPIAGLAYDGIAAIGALLGSGAPDALSRESLTQASGFVGVNGVFRLLPDGTNQRGLAVATIRDNAVVILDPAPRSFVIPGT</sequence>
<evidence type="ECO:0000313" key="5">
    <source>
        <dbReference type="EMBL" id="MCW1931631.1"/>
    </source>
</evidence>
<evidence type="ECO:0000256" key="2">
    <source>
        <dbReference type="ARBA" id="ARBA00022729"/>
    </source>
</evidence>
<dbReference type="PANTHER" id="PTHR30483:SF6">
    <property type="entry name" value="PERIPLASMIC BINDING PROTEIN OF ABC TRANSPORTER FOR NATURAL AMINO ACIDS"/>
    <property type="match status" value="1"/>
</dbReference>
<keyword evidence="2" id="KW-0732">Signal</keyword>
<keyword evidence="6" id="KW-1185">Reference proteome</keyword>
<feature type="domain" description="Leucine-binding protein" evidence="4">
    <location>
        <begin position="62"/>
        <end position="377"/>
    </location>
</feature>
<protein>
    <submittedName>
        <fullName evidence="5">Penicillin-binding protein activator</fullName>
    </submittedName>
</protein>
<dbReference type="CDD" id="cd06339">
    <property type="entry name" value="PBP1_YraM_LppC_lipoprotein-like"/>
    <property type="match status" value="1"/>
</dbReference>
<comment type="similarity">
    <text evidence="1">Belongs to the leucine-binding protein family.</text>
</comment>
<accession>A0ABT3GVR9</accession>
<dbReference type="RefSeq" id="WP_264504729.1">
    <property type="nucleotide sequence ID" value="NZ_JAPDFL010000001.1"/>
</dbReference>
<dbReference type="Proteomes" id="UP001208938">
    <property type="component" value="Unassembled WGS sequence"/>
</dbReference>
<evidence type="ECO:0000259" key="4">
    <source>
        <dbReference type="Pfam" id="PF13458"/>
    </source>
</evidence>
<dbReference type="InterPro" id="IPR028081">
    <property type="entry name" value="Leu-bd"/>
</dbReference>
<dbReference type="InterPro" id="IPR028082">
    <property type="entry name" value="Peripla_BP_I"/>
</dbReference>
<dbReference type="InterPro" id="IPR051010">
    <property type="entry name" value="BCAA_transport"/>
</dbReference>
<name>A0ABT3GVR9_9RHOB</name>
<dbReference type="Pfam" id="PF13458">
    <property type="entry name" value="Peripla_BP_6"/>
    <property type="match status" value="1"/>
</dbReference>
<dbReference type="SUPFAM" id="SSF53822">
    <property type="entry name" value="Periplasmic binding protein-like I"/>
    <property type="match status" value="1"/>
</dbReference>
<evidence type="ECO:0000256" key="1">
    <source>
        <dbReference type="ARBA" id="ARBA00010062"/>
    </source>
</evidence>
<gene>
    <name evidence="5" type="ORF">OKW52_04975</name>
</gene>
<keyword evidence="3" id="KW-0029">Amino-acid transport</keyword>
<reference evidence="5 6" key="1">
    <citation type="submission" date="2022-10" db="EMBL/GenBank/DDBJ databases">
        <title>Pararhodobacter sp. nov., isolated from marine algae.</title>
        <authorList>
            <person name="Choi B.J."/>
            <person name="Kim J.M."/>
            <person name="Lee J.K."/>
            <person name="Choi D.G."/>
            <person name="Jeon C.O."/>
        </authorList>
    </citation>
    <scope>NUCLEOTIDE SEQUENCE [LARGE SCALE GENOMIC DNA]</scope>
    <source>
        <strain evidence="5 6">ZQ420</strain>
    </source>
</reference>
<dbReference type="Gene3D" id="3.40.50.2300">
    <property type="match status" value="2"/>
</dbReference>
<evidence type="ECO:0000313" key="6">
    <source>
        <dbReference type="Proteomes" id="UP001208938"/>
    </source>
</evidence>
<comment type="caution">
    <text evidence="5">The sequence shown here is derived from an EMBL/GenBank/DDBJ whole genome shotgun (WGS) entry which is preliminary data.</text>
</comment>
<dbReference type="PANTHER" id="PTHR30483">
    <property type="entry name" value="LEUCINE-SPECIFIC-BINDING PROTEIN"/>
    <property type="match status" value="1"/>
</dbReference>
<organism evidence="5 6">
    <name type="scientific">Pararhodobacter zhoushanensis</name>
    <dbReference type="NCBI Taxonomy" id="2479545"/>
    <lineage>
        <taxon>Bacteria</taxon>
        <taxon>Pseudomonadati</taxon>
        <taxon>Pseudomonadota</taxon>
        <taxon>Alphaproteobacteria</taxon>
        <taxon>Rhodobacterales</taxon>
        <taxon>Paracoccaceae</taxon>
        <taxon>Pararhodobacter</taxon>
    </lineage>
</organism>
<keyword evidence="3" id="KW-0813">Transport</keyword>
<evidence type="ECO:0000256" key="3">
    <source>
        <dbReference type="ARBA" id="ARBA00022970"/>
    </source>
</evidence>
<proteinExistence type="inferred from homology"/>
<dbReference type="PROSITE" id="PS51257">
    <property type="entry name" value="PROKAR_LIPOPROTEIN"/>
    <property type="match status" value="1"/>
</dbReference>
<dbReference type="EMBL" id="JAPDFL010000001">
    <property type="protein sequence ID" value="MCW1931631.1"/>
    <property type="molecule type" value="Genomic_DNA"/>
</dbReference>